<organism evidence="9 10">
    <name type="scientific">Bremerella alba</name>
    <dbReference type="NCBI Taxonomy" id="980252"/>
    <lineage>
        <taxon>Bacteria</taxon>
        <taxon>Pseudomonadati</taxon>
        <taxon>Planctomycetota</taxon>
        <taxon>Planctomycetia</taxon>
        <taxon>Pirellulales</taxon>
        <taxon>Pirellulaceae</taxon>
        <taxon>Bremerella</taxon>
    </lineage>
</organism>
<feature type="domain" description="FAD-binding PCMH-type" evidence="8">
    <location>
        <begin position="73"/>
        <end position="314"/>
    </location>
</feature>
<dbReference type="GO" id="GO:0008720">
    <property type="term" value="F:D-lactate dehydrogenase (NAD+) activity"/>
    <property type="evidence" value="ECO:0007669"/>
    <property type="project" value="TreeGrafter"/>
</dbReference>
<dbReference type="GO" id="GO:0046872">
    <property type="term" value="F:metal ion binding"/>
    <property type="evidence" value="ECO:0007669"/>
    <property type="project" value="UniProtKB-KW"/>
</dbReference>
<dbReference type="SUPFAM" id="SSF46548">
    <property type="entry name" value="alpha-helical ferredoxin"/>
    <property type="match status" value="1"/>
</dbReference>
<evidence type="ECO:0000259" key="8">
    <source>
        <dbReference type="PROSITE" id="PS51387"/>
    </source>
</evidence>
<dbReference type="InterPro" id="IPR016166">
    <property type="entry name" value="FAD-bd_PCMH"/>
</dbReference>
<protein>
    <recommendedName>
        <fullName evidence="8">FAD-binding PCMH-type domain-containing protein</fullName>
    </recommendedName>
</protein>
<evidence type="ECO:0000256" key="4">
    <source>
        <dbReference type="ARBA" id="ARBA00022827"/>
    </source>
</evidence>
<dbReference type="EMBL" id="JABRWO010000006">
    <property type="protein sequence ID" value="MBA2115294.1"/>
    <property type="molecule type" value="Genomic_DNA"/>
</dbReference>
<comment type="cofactor">
    <cofactor evidence="1">
        <name>FAD</name>
        <dbReference type="ChEBI" id="CHEBI:57692"/>
    </cofactor>
</comment>
<name>A0A7V8V5E6_9BACT</name>
<dbReference type="GO" id="GO:1903457">
    <property type="term" value="P:lactate catabolic process"/>
    <property type="evidence" value="ECO:0007669"/>
    <property type="project" value="TreeGrafter"/>
</dbReference>
<dbReference type="Gene3D" id="3.30.465.10">
    <property type="match status" value="1"/>
</dbReference>
<reference evidence="9 10" key="1">
    <citation type="submission" date="2020-05" db="EMBL/GenBank/DDBJ databases">
        <title>Bremerella alba sp. nov., a novel planctomycete isolated from the surface of the macroalga Fucus spiralis.</title>
        <authorList>
            <person name="Godinho O."/>
            <person name="Botelho R."/>
            <person name="Albuquerque L."/>
            <person name="Wiegand S."/>
            <person name="Da Costa M.S."/>
            <person name="Lobo-Da-Cunha A."/>
            <person name="Jogler C."/>
            <person name="Lage O.M."/>
        </authorList>
    </citation>
    <scope>NUCLEOTIDE SEQUENCE [LARGE SCALE GENOMIC DNA]</scope>
    <source>
        <strain evidence="9 10">FF15</strain>
    </source>
</reference>
<dbReference type="InterPro" id="IPR006094">
    <property type="entry name" value="Oxid_FAD_bind_N"/>
</dbReference>
<evidence type="ECO:0000256" key="5">
    <source>
        <dbReference type="ARBA" id="ARBA00023002"/>
    </source>
</evidence>
<evidence type="ECO:0000256" key="1">
    <source>
        <dbReference type="ARBA" id="ARBA00001974"/>
    </source>
</evidence>
<dbReference type="InterPro" id="IPR017900">
    <property type="entry name" value="4Fe4S_Fe_S_CS"/>
</dbReference>
<keyword evidence="2" id="KW-0285">Flavoprotein</keyword>
<dbReference type="Proteomes" id="UP000551616">
    <property type="component" value="Unassembled WGS sequence"/>
</dbReference>
<dbReference type="GO" id="GO:0051536">
    <property type="term" value="F:iron-sulfur cluster binding"/>
    <property type="evidence" value="ECO:0007669"/>
    <property type="project" value="UniProtKB-KW"/>
</dbReference>
<dbReference type="InterPro" id="IPR036318">
    <property type="entry name" value="FAD-bd_PCMH-like_sf"/>
</dbReference>
<keyword evidence="7" id="KW-0411">Iron-sulfur</keyword>
<dbReference type="Gene3D" id="3.30.70.2740">
    <property type="match status" value="1"/>
</dbReference>
<dbReference type="PANTHER" id="PTHR11748">
    <property type="entry name" value="D-LACTATE DEHYDROGENASE"/>
    <property type="match status" value="1"/>
</dbReference>
<dbReference type="Pfam" id="PF01565">
    <property type="entry name" value="FAD_binding_4"/>
    <property type="match status" value="1"/>
</dbReference>
<dbReference type="Pfam" id="PF13534">
    <property type="entry name" value="Fer4_17"/>
    <property type="match status" value="1"/>
</dbReference>
<dbReference type="GO" id="GO:0071949">
    <property type="term" value="F:FAD binding"/>
    <property type="evidence" value="ECO:0007669"/>
    <property type="project" value="InterPro"/>
</dbReference>
<comment type="caution">
    <text evidence="9">The sequence shown here is derived from an EMBL/GenBank/DDBJ whole genome shotgun (WGS) entry which is preliminary data.</text>
</comment>
<dbReference type="InterPro" id="IPR009051">
    <property type="entry name" value="Helical_ferredxn"/>
</dbReference>
<dbReference type="InterPro" id="IPR016171">
    <property type="entry name" value="Vanillyl_alc_oxidase_C-sub2"/>
</dbReference>
<dbReference type="PANTHER" id="PTHR11748:SF119">
    <property type="entry name" value="D-2-HYDROXYGLUTARATE DEHYDROGENASE"/>
    <property type="match status" value="1"/>
</dbReference>
<evidence type="ECO:0000313" key="10">
    <source>
        <dbReference type="Proteomes" id="UP000551616"/>
    </source>
</evidence>
<keyword evidence="6" id="KW-0408">Iron</keyword>
<keyword evidence="5" id="KW-0560">Oxidoreductase</keyword>
<dbReference type="PROSITE" id="PS51387">
    <property type="entry name" value="FAD_PCMH"/>
    <property type="match status" value="1"/>
</dbReference>
<dbReference type="Pfam" id="PF02913">
    <property type="entry name" value="FAD-oxidase_C"/>
    <property type="match status" value="1"/>
</dbReference>
<dbReference type="RefSeq" id="WP_235990239.1">
    <property type="nucleotide sequence ID" value="NZ_JABRWO010000006.1"/>
</dbReference>
<gene>
    <name evidence="9" type="ORF">HOV93_24680</name>
</gene>
<dbReference type="InterPro" id="IPR004113">
    <property type="entry name" value="FAD-bd_oxidored_4_C"/>
</dbReference>
<dbReference type="SUPFAM" id="SSF56176">
    <property type="entry name" value="FAD-binding/transporter-associated domain-like"/>
    <property type="match status" value="1"/>
</dbReference>
<dbReference type="SUPFAM" id="SSF55103">
    <property type="entry name" value="FAD-linked oxidases, C-terminal domain"/>
    <property type="match status" value="1"/>
</dbReference>
<evidence type="ECO:0000256" key="7">
    <source>
        <dbReference type="ARBA" id="ARBA00023014"/>
    </source>
</evidence>
<dbReference type="InterPro" id="IPR016169">
    <property type="entry name" value="FAD-bd_PCMH_sub2"/>
</dbReference>
<dbReference type="InterPro" id="IPR016164">
    <property type="entry name" value="FAD-linked_Oxase-like_C"/>
</dbReference>
<keyword evidence="4" id="KW-0274">FAD</keyword>
<sequence>MGICRKFFKIEDRRSMAPPFLYELTPMASASSSPQTTATDLTDAFNQLRSQLQGQLHTGSLMRRLYATDASAYQQMPLAVAIPETKEDIRQLIVFANSHEVGLIPRTAGTSLAGQVVGSGIVVDVSRYFTQILEIDPHERTVWVEPGVIRNELNLALRPHGMLFGPETSTQNRAMIGGMVGNNSCGSNSIKYGSTRDHLLEIEGFLSDGSQVTFGQLSAEEFDAKCSGPASLETSIYLQIRDMLSDATNREGIEREFPKPSIPRRNTGYAIDLLMDADVFDQSSANRFNFCKLIAGSEGTLFFATKIKLNCLPLPPPVSGLLCAHFETVDQSLRATQIAVKHDCYACELIDHYILECTERSIEHRANRFFVQGQPGAIIVVDIRGQTEVEVQTVCDRIIDQMRAAGLGYAYPVLYGEETERIWDLRKAGLGLLGNIPGDTKPAPVVEDTCVDVDDLPEYIAEFNRRLKERFGLECVHYAHAGSGEIHLRPVINLKTPEGNQQFREVAQTIAELVKHYRGSLSGEHGDGRLRGEFLRQMIGEYNYELVRQVKQTWDPKGVFNPNKIVDTPAMNSSLRYAPGQKTQQPDTLFDFSSNFGILGAAEMCNGSGDCRKTELAGGTMCPSYMATRDEMHTTRARANTLRQIITESDAVNPLANEELKDVMDLCLSCKGCKKECPSTVDMAKLKAEVQQHYYDAHGVPPRSKLIADFFNKQILAARLPWLWNFIFGTPAIRKVINRLTGFHPDRTIPLLPKQTMAAWHAQHKPHANAGKVGRVLFFNDEFTNFHDPHIGIAAIELLERLGYDVTLASITESGRTWLSKGLLREAKQRIDQNLRILKEAMRDGIRMIGVEPSAILTFRDETMELAEPELRPIAHDIASRCLMLEEFLQQEIQAGRISDDSFTDQAKTIYLHGHCFQKALAGQSASIAALGLPKNYEVKTIPSGCCGMAGSFGYEIEHYDVSMKIGELILFPRVRELPADHLIAAPGTSCRHQIHDGTQRKALHPAQILRNALRESS</sequence>
<keyword evidence="10" id="KW-1185">Reference proteome</keyword>
<dbReference type="Gene3D" id="1.10.1060.10">
    <property type="entry name" value="Alpha-helical ferredoxin"/>
    <property type="match status" value="1"/>
</dbReference>
<evidence type="ECO:0000256" key="3">
    <source>
        <dbReference type="ARBA" id="ARBA00022723"/>
    </source>
</evidence>
<proteinExistence type="predicted"/>
<dbReference type="PROSITE" id="PS00198">
    <property type="entry name" value="4FE4S_FER_1"/>
    <property type="match status" value="1"/>
</dbReference>
<accession>A0A7V8V5E6</accession>
<evidence type="ECO:0000256" key="6">
    <source>
        <dbReference type="ARBA" id="ARBA00023004"/>
    </source>
</evidence>
<dbReference type="GO" id="GO:0004458">
    <property type="term" value="F:D-lactate dehydrogenase (cytochrome) activity"/>
    <property type="evidence" value="ECO:0007669"/>
    <property type="project" value="TreeGrafter"/>
</dbReference>
<dbReference type="AlphaFoldDB" id="A0A7V8V5E6"/>
<evidence type="ECO:0000256" key="2">
    <source>
        <dbReference type="ARBA" id="ARBA00022630"/>
    </source>
</evidence>
<evidence type="ECO:0000313" key="9">
    <source>
        <dbReference type="EMBL" id="MBA2115294.1"/>
    </source>
</evidence>
<dbReference type="Gene3D" id="1.10.45.10">
    <property type="entry name" value="Vanillyl-alcohol Oxidase, Chain A, domain 4"/>
    <property type="match status" value="1"/>
</dbReference>
<keyword evidence="3" id="KW-0479">Metal-binding</keyword>